<gene>
    <name evidence="1" type="ORF">OE88DRAFT_841967</name>
</gene>
<organism evidence="1 2">
    <name type="scientific">Heliocybe sulcata</name>
    <dbReference type="NCBI Taxonomy" id="5364"/>
    <lineage>
        <taxon>Eukaryota</taxon>
        <taxon>Fungi</taxon>
        <taxon>Dikarya</taxon>
        <taxon>Basidiomycota</taxon>
        <taxon>Agaricomycotina</taxon>
        <taxon>Agaricomycetes</taxon>
        <taxon>Gloeophyllales</taxon>
        <taxon>Gloeophyllaceae</taxon>
        <taxon>Heliocybe</taxon>
    </lineage>
</organism>
<accession>A0A5C3MQC0</accession>
<evidence type="ECO:0000313" key="2">
    <source>
        <dbReference type="Proteomes" id="UP000305948"/>
    </source>
</evidence>
<protein>
    <submittedName>
        <fullName evidence="1">Uncharacterized protein</fullName>
    </submittedName>
</protein>
<proteinExistence type="predicted"/>
<sequence>MTSTYVLLQYGEDPFDTSYEDLEGRFAFSVSEFEQNPNLIMTLSREAEWAQQHPDIMGPSNSYLYFGPAKSPGYLVYGNGPTQPMVNSLRQKKDNSPSRYFTAQNGKEFKWRYVTENKMECVDNGRNVVATWEIAAPEEEHYARMTLKHAALATITEIITTLSLNRIGLTLGWISAI</sequence>
<dbReference type="OrthoDB" id="3168860at2759"/>
<dbReference type="Proteomes" id="UP000305948">
    <property type="component" value="Unassembled WGS sequence"/>
</dbReference>
<reference evidence="1 2" key="1">
    <citation type="journal article" date="2019" name="Nat. Ecol. Evol.">
        <title>Megaphylogeny resolves global patterns of mushroom evolution.</title>
        <authorList>
            <person name="Varga T."/>
            <person name="Krizsan K."/>
            <person name="Foldi C."/>
            <person name="Dima B."/>
            <person name="Sanchez-Garcia M."/>
            <person name="Sanchez-Ramirez S."/>
            <person name="Szollosi G.J."/>
            <person name="Szarkandi J.G."/>
            <person name="Papp V."/>
            <person name="Albert L."/>
            <person name="Andreopoulos W."/>
            <person name="Angelini C."/>
            <person name="Antonin V."/>
            <person name="Barry K.W."/>
            <person name="Bougher N.L."/>
            <person name="Buchanan P."/>
            <person name="Buyck B."/>
            <person name="Bense V."/>
            <person name="Catcheside P."/>
            <person name="Chovatia M."/>
            <person name="Cooper J."/>
            <person name="Damon W."/>
            <person name="Desjardin D."/>
            <person name="Finy P."/>
            <person name="Geml J."/>
            <person name="Haridas S."/>
            <person name="Hughes K."/>
            <person name="Justo A."/>
            <person name="Karasinski D."/>
            <person name="Kautmanova I."/>
            <person name="Kiss B."/>
            <person name="Kocsube S."/>
            <person name="Kotiranta H."/>
            <person name="LaButti K.M."/>
            <person name="Lechner B.E."/>
            <person name="Liimatainen K."/>
            <person name="Lipzen A."/>
            <person name="Lukacs Z."/>
            <person name="Mihaltcheva S."/>
            <person name="Morgado L.N."/>
            <person name="Niskanen T."/>
            <person name="Noordeloos M.E."/>
            <person name="Ohm R.A."/>
            <person name="Ortiz-Santana B."/>
            <person name="Ovrebo C."/>
            <person name="Racz N."/>
            <person name="Riley R."/>
            <person name="Savchenko A."/>
            <person name="Shiryaev A."/>
            <person name="Soop K."/>
            <person name="Spirin V."/>
            <person name="Szebenyi C."/>
            <person name="Tomsovsky M."/>
            <person name="Tulloss R.E."/>
            <person name="Uehling J."/>
            <person name="Grigoriev I.V."/>
            <person name="Vagvolgyi C."/>
            <person name="Papp T."/>
            <person name="Martin F.M."/>
            <person name="Miettinen O."/>
            <person name="Hibbett D.S."/>
            <person name="Nagy L.G."/>
        </authorList>
    </citation>
    <scope>NUCLEOTIDE SEQUENCE [LARGE SCALE GENOMIC DNA]</scope>
    <source>
        <strain evidence="1 2">OMC1185</strain>
    </source>
</reference>
<keyword evidence="2" id="KW-1185">Reference proteome</keyword>
<name>A0A5C3MQC0_9AGAM</name>
<dbReference type="EMBL" id="ML213526">
    <property type="protein sequence ID" value="TFK46953.1"/>
    <property type="molecule type" value="Genomic_DNA"/>
</dbReference>
<dbReference type="AlphaFoldDB" id="A0A5C3MQC0"/>
<evidence type="ECO:0000313" key="1">
    <source>
        <dbReference type="EMBL" id="TFK46953.1"/>
    </source>
</evidence>